<accession>A0A2G5C282</accession>
<dbReference type="AlphaFoldDB" id="A0A2G5C282"/>
<evidence type="ECO:0000313" key="4">
    <source>
        <dbReference type="EMBL" id="PIA33582.1"/>
    </source>
</evidence>
<gene>
    <name evidence="4" type="ORF">AQUCO_04100189v1</name>
    <name evidence="3" type="ORF">AQUCO_14200004v1</name>
</gene>
<proteinExistence type="predicted"/>
<evidence type="ECO:0000313" key="5">
    <source>
        <dbReference type="Proteomes" id="UP000230069"/>
    </source>
</evidence>
<feature type="compositionally biased region" description="Polar residues" evidence="1">
    <location>
        <begin position="621"/>
        <end position="633"/>
    </location>
</feature>
<dbReference type="EMBL" id="KZ305058">
    <property type="protein sequence ID" value="PIA33582.1"/>
    <property type="molecule type" value="Genomic_DNA"/>
</dbReference>
<protein>
    <recommendedName>
        <fullName evidence="2">MULE transposase domain-containing protein</fullName>
    </recommendedName>
</protein>
<organism evidence="3 5">
    <name type="scientific">Aquilegia coerulea</name>
    <name type="common">Rocky mountain columbine</name>
    <dbReference type="NCBI Taxonomy" id="218851"/>
    <lineage>
        <taxon>Eukaryota</taxon>
        <taxon>Viridiplantae</taxon>
        <taxon>Streptophyta</taxon>
        <taxon>Embryophyta</taxon>
        <taxon>Tracheophyta</taxon>
        <taxon>Spermatophyta</taxon>
        <taxon>Magnoliopsida</taxon>
        <taxon>Ranunculales</taxon>
        <taxon>Ranunculaceae</taxon>
        <taxon>Thalictroideae</taxon>
        <taxon>Aquilegia</taxon>
    </lineage>
</organism>
<keyword evidence="5" id="KW-1185">Reference proteome</keyword>
<dbReference type="Pfam" id="PF10551">
    <property type="entry name" value="MULE"/>
    <property type="match status" value="1"/>
</dbReference>
<evidence type="ECO:0000313" key="3">
    <source>
        <dbReference type="EMBL" id="PIA24917.1"/>
    </source>
</evidence>
<name>A0A2G5C282_AQUCA</name>
<dbReference type="InterPro" id="IPR018289">
    <property type="entry name" value="MULE_transposase_dom"/>
</dbReference>
<dbReference type="Proteomes" id="UP000230069">
    <property type="component" value="Unassembled WGS sequence"/>
</dbReference>
<dbReference type="OrthoDB" id="4327540at2759"/>
<evidence type="ECO:0000259" key="2">
    <source>
        <dbReference type="Pfam" id="PF10551"/>
    </source>
</evidence>
<evidence type="ECO:0000256" key="1">
    <source>
        <dbReference type="SAM" id="MobiDB-lite"/>
    </source>
</evidence>
<feature type="domain" description="MULE transposase" evidence="2">
    <location>
        <begin position="252"/>
        <end position="345"/>
    </location>
</feature>
<dbReference type="PANTHER" id="PTHR31569">
    <property type="entry name" value="SWIM-TYPE DOMAIN-CONTAINING PROTEIN"/>
    <property type="match status" value="1"/>
</dbReference>
<dbReference type="PANTHER" id="PTHR31569:SF4">
    <property type="entry name" value="SWIM-TYPE DOMAIN-CONTAINING PROTEIN"/>
    <property type="match status" value="1"/>
</dbReference>
<feature type="region of interest" description="Disordered" evidence="1">
    <location>
        <begin position="614"/>
        <end position="635"/>
    </location>
</feature>
<sequence length="702" mass="80382">MDVENVNPITNNEENEHSEAIPIEVIPIEYEGNFENGKMLPPPVRSFDSREKLLNYIHDFSFSQGYATTIRDSERDKYVTIGCDRGGTYRNRTNIPLEERKKKSGSRLINCPFRIKGVKLVGGSWILRISNGTHNHEASKDMSGHPSFRRFSNEEFLRIKDMCKAGIPSRQVLTLLRQANPKLRAISRTVYNTKAKIRKEKLRGRTPIQALLEELSGGGFLHNIKVDMEGRLTHLFFAHPHSIKLSRNYSNVFVMDCTYKTNKFKMPLLDIIGVSSFNTSFYSCFVFLSKEEECDYAWALTMFKKMLGSKEPTVIVTDRELALMNAIEVIFPRTTNLLCFWHVETNIITNCKRFFEAKEDWDTFITTWTELVQSNSMSSFSEGWKDFEASYKEKVVMIDYIKKTWLPLKERFVKAWTDVHLHFGNRVTSRAEGAHGVLKSYLQVSTSDLHVAKEKICLAVENNFHGITTQVASEKIRIPHNICVPFFKELVHCVSTFALKKLFEQYKLALSDSWFSVCKGQFTATMGLPCAHMMRCMKDRALQLSDIHPQWRIDKLSFEDGDIESNNETDDLTGLFQKLEKSYHQWPIAQKEYAQAQLSQLINSSVPVVFDPPIHPHKGRPSNSNTKKVAVSSTRRDPSGFEIVEKSRKCSICHEVGHNSRTCKHKNADPECVGASNSTENNLLDALDLNCIPCDADFFLLD</sequence>
<reference evidence="3 5" key="1">
    <citation type="submission" date="2017-09" db="EMBL/GenBank/DDBJ databases">
        <title>WGS assembly of Aquilegia coerulea Goldsmith.</title>
        <authorList>
            <person name="Hodges S."/>
            <person name="Kramer E."/>
            <person name="Nordborg M."/>
            <person name="Tomkins J."/>
            <person name="Borevitz J."/>
            <person name="Derieg N."/>
            <person name="Yan J."/>
            <person name="Mihaltcheva S."/>
            <person name="Hayes R.D."/>
            <person name="Rokhsar D."/>
        </authorList>
    </citation>
    <scope>NUCLEOTIDE SEQUENCE [LARGE SCALE GENOMIC DNA]</scope>
    <source>
        <strain evidence="5">cv. Goldsmith</strain>
    </source>
</reference>
<dbReference type="EMBL" id="KZ305153">
    <property type="protein sequence ID" value="PIA24917.1"/>
    <property type="molecule type" value="Genomic_DNA"/>
</dbReference>
<dbReference type="InterPro" id="IPR052579">
    <property type="entry name" value="Zinc_finger_SWIM"/>
</dbReference>
<dbReference type="STRING" id="218851.A0A2G5C282"/>